<accession>A0ABV8AKW8</accession>
<reference evidence="2" key="1">
    <citation type="journal article" date="2019" name="Int. J. Syst. Evol. Microbiol.">
        <title>The Global Catalogue of Microorganisms (GCM) 10K type strain sequencing project: providing services to taxonomists for standard genome sequencing and annotation.</title>
        <authorList>
            <consortium name="The Broad Institute Genomics Platform"/>
            <consortium name="The Broad Institute Genome Sequencing Center for Infectious Disease"/>
            <person name="Wu L."/>
            <person name="Ma J."/>
        </authorList>
    </citation>
    <scope>NUCLEOTIDE SEQUENCE [LARGE SCALE GENOMIC DNA]</scope>
    <source>
        <strain evidence="2">CECT 8979</strain>
    </source>
</reference>
<name>A0ABV8AKW8_9FLAO</name>
<dbReference type="EMBL" id="JBHSAT010000005">
    <property type="protein sequence ID" value="MFC3877605.1"/>
    <property type="molecule type" value="Genomic_DNA"/>
</dbReference>
<keyword evidence="2" id="KW-1185">Reference proteome</keyword>
<sequence length="268" mass="31848">MGSEIKITTTTRKLLGLNFYKANFYEAKSITIYPGFLPCEDVGLHILFENPHFEYGALDFFDSVNWFEACYSTLLLVALHLIDISVLNLKVYEVDEFYAFDLIKTKRTKYYFKVADHYDGEDLICQEFYKAVNKSRDKNSMPDLMEVFIQFLNIFFKTNALFSDPSRTFMIHALKEYAKRYDWMRIDENKRFMGLWKDSKVEITKIYIPRLTMQHKDLSDLNRNLRKSNKAYLAYTKEFKSQLKKAFEKFKSNKSQGVFIGPFRIVKY</sequence>
<evidence type="ECO:0000313" key="2">
    <source>
        <dbReference type="Proteomes" id="UP001595812"/>
    </source>
</evidence>
<proteinExistence type="predicted"/>
<dbReference type="Proteomes" id="UP001595812">
    <property type="component" value="Unassembled WGS sequence"/>
</dbReference>
<organism evidence="1 2">
    <name type="scientific">Winogradskyella maritima</name>
    <dbReference type="NCBI Taxonomy" id="1517766"/>
    <lineage>
        <taxon>Bacteria</taxon>
        <taxon>Pseudomonadati</taxon>
        <taxon>Bacteroidota</taxon>
        <taxon>Flavobacteriia</taxon>
        <taxon>Flavobacteriales</taxon>
        <taxon>Flavobacteriaceae</taxon>
        <taxon>Winogradskyella</taxon>
    </lineage>
</organism>
<dbReference type="RefSeq" id="WP_386100340.1">
    <property type="nucleotide sequence ID" value="NZ_JBHSAT010000005.1"/>
</dbReference>
<evidence type="ECO:0000313" key="1">
    <source>
        <dbReference type="EMBL" id="MFC3877605.1"/>
    </source>
</evidence>
<gene>
    <name evidence="1" type="ORF">ACFOSX_10205</name>
</gene>
<comment type="caution">
    <text evidence="1">The sequence shown here is derived from an EMBL/GenBank/DDBJ whole genome shotgun (WGS) entry which is preliminary data.</text>
</comment>
<protein>
    <submittedName>
        <fullName evidence="1">Uncharacterized protein</fullName>
    </submittedName>
</protein>